<accession>A0A0E2ZLP7</accession>
<evidence type="ECO:0000313" key="2">
    <source>
        <dbReference type="Proteomes" id="UP000028839"/>
    </source>
</evidence>
<dbReference type="PANTHER" id="PTHR37029">
    <property type="entry name" value="SSR1768 PROTEIN"/>
    <property type="match status" value="1"/>
</dbReference>
<sequence length="71" mass="7866">MRLRIDQQSDALYLDLNDKEIDSSEEVSDGIILDYDKDGNLVGIEVLDASKKAGDLKTLHQLSLDVPHIAV</sequence>
<name>A0A0E2ZLP7_9GAMM</name>
<evidence type="ECO:0000313" key="1">
    <source>
        <dbReference type="EMBL" id="KFI19252.1"/>
    </source>
</evidence>
<dbReference type="InterPro" id="IPR019270">
    <property type="entry name" value="DUF2283"/>
</dbReference>
<protein>
    <recommendedName>
        <fullName evidence="3">DUF2283 domain-containing protein</fullName>
    </recommendedName>
</protein>
<dbReference type="AlphaFoldDB" id="A0A0E2ZLP7"/>
<dbReference type="HOGENOM" id="CLU_166740_1_1_6"/>
<gene>
    <name evidence="1" type="ORF">IB75_09885</name>
</gene>
<dbReference type="OrthoDB" id="9799670at2"/>
<dbReference type="Pfam" id="PF10049">
    <property type="entry name" value="DUF2283"/>
    <property type="match status" value="1"/>
</dbReference>
<reference evidence="1 2" key="1">
    <citation type="submission" date="2014-07" db="EMBL/GenBank/DDBJ databases">
        <title>Comparative analysis of Nitrosococcus oceani genome inventories of strains from Pacific and Atlantic gyres.</title>
        <authorList>
            <person name="Lim C.K."/>
            <person name="Wang L."/>
            <person name="Sayavedra-Soto L.A."/>
            <person name="Klotz M.G."/>
        </authorList>
    </citation>
    <scope>NUCLEOTIDE SEQUENCE [LARGE SCALE GENOMIC DNA]</scope>
    <source>
        <strain evidence="1 2">C-27</strain>
    </source>
</reference>
<dbReference type="EMBL" id="JPGN01000060">
    <property type="protein sequence ID" value="KFI19252.1"/>
    <property type="molecule type" value="Genomic_DNA"/>
</dbReference>
<evidence type="ECO:0008006" key="3">
    <source>
        <dbReference type="Google" id="ProtNLM"/>
    </source>
</evidence>
<comment type="caution">
    <text evidence="1">The sequence shown here is derived from an EMBL/GenBank/DDBJ whole genome shotgun (WGS) entry which is preliminary data.</text>
</comment>
<proteinExistence type="predicted"/>
<organism evidence="1 2">
    <name type="scientific">Nitrosococcus oceani C-27</name>
    <dbReference type="NCBI Taxonomy" id="314279"/>
    <lineage>
        <taxon>Bacteria</taxon>
        <taxon>Pseudomonadati</taxon>
        <taxon>Pseudomonadota</taxon>
        <taxon>Gammaproteobacteria</taxon>
        <taxon>Chromatiales</taxon>
        <taxon>Chromatiaceae</taxon>
        <taxon>Nitrosococcus</taxon>
    </lineage>
</organism>
<dbReference type="Proteomes" id="UP000028839">
    <property type="component" value="Unassembled WGS sequence"/>
</dbReference>
<dbReference type="PANTHER" id="PTHR37029:SF1">
    <property type="entry name" value="SSR1768 PROTEIN"/>
    <property type="match status" value="1"/>
</dbReference>